<dbReference type="EMBL" id="CASHSV030000716">
    <property type="protein sequence ID" value="CAJ2672542.1"/>
    <property type="molecule type" value="Genomic_DNA"/>
</dbReference>
<accession>A0ACB0LZJ8</accession>
<protein>
    <submittedName>
        <fullName evidence="1">Uncharacterized protein</fullName>
    </submittedName>
</protein>
<evidence type="ECO:0000313" key="2">
    <source>
        <dbReference type="Proteomes" id="UP001177021"/>
    </source>
</evidence>
<gene>
    <name evidence="1" type="ORF">MILVUS5_LOCUS36164</name>
</gene>
<evidence type="ECO:0000313" key="1">
    <source>
        <dbReference type="EMBL" id="CAJ2672542.1"/>
    </source>
</evidence>
<organism evidence="1 2">
    <name type="scientific">Trifolium pratense</name>
    <name type="common">Red clover</name>
    <dbReference type="NCBI Taxonomy" id="57577"/>
    <lineage>
        <taxon>Eukaryota</taxon>
        <taxon>Viridiplantae</taxon>
        <taxon>Streptophyta</taxon>
        <taxon>Embryophyta</taxon>
        <taxon>Tracheophyta</taxon>
        <taxon>Spermatophyta</taxon>
        <taxon>Magnoliopsida</taxon>
        <taxon>eudicotyledons</taxon>
        <taxon>Gunneridae</taxon>
        <taxon>Pentapetalae</taxon>
        <taxon>rosids</taxon>
        <taxon>fabids</taxon>
        <taxon>Fabales</taxon>
        <taxon>Fabaceae</taxon>
        <taxon>Papilionoideae</taxon>
        <taxon>50 kb inversion clade</taxon>
        <taxon>NPAAA clade</taxon>
        <taxon>Hologalegina</taxon>
        <taxon>IRL clade</taxon>
        <taxon>Trifolieae</taxon>
        <taxon>Trifolium</taxon>
    </lineage>
</organism>
<comment type="caution">
    <text evidence="1">The sequence shown here is derived from an EMBL/GenBank/DDBJ whole genome shotgun (WGS) entry which is preliminary data.</text>
</comment>
<reference evidence="1" key="1">
    <citation type="submission" date="2023-10" db="EMBL/GenBank/DDBJ databases">
        <authorList>
            <person name="Rodriguez Cubillos JULIANA M."/>
            <person name="De Vega J."/>
        </authorList>
    </citation>
    <scope>NUCLEOTIDE SEQUENCE</scope>
</reference>
<keyword evidence="2" id="KW-1185">Reference proteome</keyword>
<dbReference type="Proteomes" id="UP001177021">
    <property type="component" value="Unassembled WGS sequence"/>
</dbReference>
<name>A0ACB0LZJ8_TRIPR</name>
<sequence>MTNKKKGSNVADLISSIMRLFNEEDRADSVNYPMILSMEKIKHLKEIQEKHDDLLKIIAACKKSIQSYYTMRYKIVNGVAEAEGVTSETTTEAEVENGVPSFWLNAMKNVLAEEIMESDEDVLKHFIFGTEISWKPEYRWTLNEEKSFFNFFEDINNRFGEEETNEYMVSEHYPVITHYYYIAQNIREMIPHAVSWFTMEEEEETDEETETKSDEEDEEKEATET</sequence>
<proteinExistence type="predicted"/>